<comment type="caution">
    <text evidence="1">The sequence shown here is derived from an EMBL/GenBank/DDBJ whole genome shotgun (WGS) entry which is preliminary data.</text>
</comment>
<protein>
    <submittedName>
        <fullName evidence="1">Uncharacterized protein</fullName>
    </submittedName>
</protein>
<accession>W7TLN9</accession>
<keyword evidence="2" id="KW-1185">Reference proteome</keyword>
<evidence type="ECO:0000313" key="2">
    <source>
        <dbReference type="Proteomes" id="UP000019335"/>
    </source>
</evidence>
<reference evidence="1 2" key="1">
    <citation type="journal article" date="2014" name="Mol. Plant">
        <title>Chromosome Scale Genome Assembly and Transcriptome Profiling of Nannochloropsis gaditana in Nitrogen Depletion.</title>
        <authorList>
            <person name="Corteggiani Carpinelli E."/>
            <person name="Telatin A."/>
            <person name="Vitulo N."/>
            <person name="Forcato C."/>
            <person name="D'Angelo M."/>
            <person name="Schiavon R."/>
            <person name="Vezzi A."/>
            <person name="Giacometti G.M."/>
            <person name="Morosinotto T."/>
            <person name="Valle G."/>
        </authorList>
    </citation>
    <scope>NUCLEOTIDE SEQUENCE [LARGE SCALE GENOMIC DNA]</scope>
    <source>
        <strain evidence="1 2">B-31</strain>
    </source>
</reference>
<organism evidence="1 2">
    <name type="scientific">Nannochloropsis gaditana</name>
    <dbReference type="NCBI Taxonomy" id="72520"/>
    <lineage>
        <taxon>Eukaryota</taxon>
        <taxon>Sar</taxon>
        <taxon>Stramenopiles</taxon>
        <taxon>Ochrophyta</taxon>
        <taxon>Eustigmatophyceae</taxon>
        <taxon>Eustigmatales</taxon>
        <taxon>Monodopsidaceae</taxon>
        <taxon>Nannochloropsis</taxon>
    </lineage>
</organism>
<dbReference type="AlphaFoldDB" id="W7TLN9"/>
<sequence length="158" mass="17384">MAPWGRQRSLGKPLASAESGLLGSSCVIKWKGWSRGSALGITVQIQSCRRGFLQILARASVREGAACISLPHTYKHMTDLVEDSKPLTELLHWARRVLDWGHPAETLFVYGVVVALTLSLGTYSPSYTLSSLVTCSSPGWLGRVGSTSETWRRRRRNA</sequence>
<gene>
    <name evidence="1" type="ORF">Naga_100008g52</name>
</gene>
<evidence type="ECO:0000313" key="1">
    <source>
        <dbReference type="EMBL" id="EWM27990.1"/>
    </source>
</evidence>
<dbReference type="EMBL" id="AZIL01000356">
    <property type="protein sequence ID" value="EWM27990.1"/>
    <property type="molecule type" value="Genomic_DNA"/>
</dbReference>
<name>W7TLN9_9STRA</name>
<dbReference type="Proteomes" id="UP000019335">
    <property type="component" value="Chromosome 5"/>
</dbReference>
<proteinExistence type="predicted"/>